<keyword evidence="2" id="KW-0347">Helicase</keyword>
<proteinExistence type="predicted"/>
<accession>A0AAU8HZF9</accession>
<dbReference type="GO" id="GO:0004386">
    <property type="term" value="F:helicase activity"/>
    <property type="evidence" value="ECO:0007669"/>
    <property type="project" value="UniProtKB-KW"/>
</dbReference>
<keyword evidence="2" id="KW-0378">Hydrolase</keyword>
<dbReference type="GO" id="GO:0006950">
    <property type="term" value="P:response to stress"/>
    <property type="evidence" value="ECO:0007669"/>
    <property type="project" value="UniProtKB-ARBA"/>
</dbReference>
<organism evidence="2">
    <name type="scientific">Klebsiella phage FKP3</name>
    <dbReference type="NCBI Taxonomy" id="3231233"/>
    <lineage>
        <taxon>Viruses</taxon>
        <taxon>Duplodnaviria</taxon>
        <taxon>Heunggongvirae</taxon>
        <taxon>Uroviricota</taxon>
        <taxon>Caudoviricetes</taxon>
        <taxon>Stephanstirmvirinae</taxon>
        <taxon>Justusliebigvirus</taxon>
    </lineage>
</organism>
<protein>
    <submittedName>
        <fullName evidence="2">DNA helicase</fullName>
    </submittedName>
</protein>
<dbReference type="GO" id="GO:0008237">
    <property type="term" value="F:metallopeptidase activity"/>
    <property type="evidence" value="ECO:0007669"/>
    <property type="project" value="InterPro"/>
</dbReference>
<dbReference type="SMART" id="SM00731">
    <property type="entry name" value="SprT"/>
    <property type="match status" value="1"/>
</dbReference>
<keyword evidence="2" id="KW-0547">Nucleotide-binding</keyword>
<keyword evidence="2" id="KW-0067">ATP-binding</keyword>
<reference evidence="2" key="1">
    <citation type="submission" date="2024-06" db="EMBL/GenBank/DDBJ databases">
        <title>High activity and specificity of bacteriophage cocktails against carbapenem-resistant Klebsiella pneumoniae belonging to high-risk clones CG258 and ST307.</title>
        <authorList>
            <person name="Jimenez Quiceno J."/>
            <person name="Salazar Ospina L."/>
            <person name="Tellez Carrasquilla S."/>
        </authorList>
    </citation>
    <scope>NUCLEOTIDE SEQUENCE</scope>
</reference>
<dbReference type="InterPro" id="IPR006640">
    <property type="entry name" value="SprT-like_domain"/>
</dbReference>
<feature type="domain" description="SprT-like" evidence="1">
    <location>
        <begin position="5"/>
        <end position="146"/>
    </location>
</feature>
<evidence type="ECO:0000313" key="2">
    <source>
        <dbReference type="EMBL" id="XCI78026.1"/>
    </source>
</evidence>
<dbReference type="Gene3D" id="3.40.390.10">
    <property type="entry name" value="Collagenase (Catalytic Domain)"/>
    <property type="match status" value="1"/>
</dbReference>
<dbReference type="InterPro" id="IPR024079">
    <property type="entry name" value="MetalloPept_cat_dom_sf"/>
</dbReference>
<evidence type="ECO:0000259" key="1">
    <source>
        <dbReference type="SMART" id="SM00731"/>
    </source>
</evidence>
<dbReference type="EMBL" id="PP895363">
    <property type="protein sequence ID" value="XCI78026.1"/>
    <property type="molecule type" value="Genomic_DNA"/>
</dbReference>
<name>A0AAU8HZF9_9CAUD</name>
<dbReference type="Pfam" id="PF10263">
    <property type="entry name" value="SprT-like"/>
    <property type="match status" value="1"/>
</dbReference>
<sequence>MHSTRDILNLWKTTLCKFKEDFPEYDALLKANGWRAGVREKRNKSFGWADNRSKLVIINWHLHKNSEEHNIVDTMLHEIAHAIDFCKRGRSDHGAAWKAIAQEIGAIPKAVSKRSVKTEYPWVMALVSDGELRFIRGYNRRPSRQKPNSIMWGTYLSKDKEGTIDKIWLLSWEEWLKKCDAMGISPYYEDRK</sequence>